<feature type="transmembrane region" description="Helical" evidence="1">
    <location>
        <begin position="49"/>
        <end position="72"/>
    </location>
</feature>
<dbReference type="RefSeq" id="WP_070070820.1">
    <property type="nucleotide sequence ID" value="NZ_MKKK01000067.1"/>
</dbReference>
<dbReference type="AlphaFoldDB" id="A0A1E7QYT6"/>
<organism evidence="2 3">
    <name type="scientific">Acinetobacter qingfengensis</name>
    <dbReference type="NCBI Taxonomy" id="1262585"/>
    <lineage>
        <taxon>Bacteria</taxon>
        <taxon>Pseudomonadati</taxon>
        <taxon>Pseudomonadota</taxon>
        <taxon>Gammaproteobacteria</taxon>
        <taxon>Moraxellales</taxon>
        <taxon>Moraxellaceae</taxon>
        <taxon>Acinetobacter</taxon>
    </lineage>
</organism>
<feature type="transmembrane region" description="Helical" evidence="1">
    <location>
        <begin position="21"/>
        <end position="43"/>
    </location>
</feature>
<dbReference type="OrthoDB" id="15218at2"/>
<comment type="caution">
    <text evidence="2">The sequence shown here is derived from an EMBL/GenBank/DDBJ whole genome shotgun (WGS) entry which is preliminary data.</text>
</comment>
<sequence length="634" mass="72949">MHLDTQPLVYHRNIILITSAFLLALLSMLWILNISFGMLVHFFDPQQPIWWNTLSPFIFIIITVLLLISMIIKHIKYAQNGQNIAKSLGAQRIYTDQMEPEAYTAYYLNYKIAKIYAIQPVHLYLLPEEQGINALTVGYTPEDVCIILTWGAVQSMDPYELEGLLAHQYQKILTGDYIQHTYLEVMFSGLLLISQVGSFFIVKGTKQKYTGIISKGSAIYVVLGSLIWLLGSLGVLISRIFKFLLFLGRELGTDLKVCGHIDQHHLLNALTRIYVHEYGSQLYRIDSEALTQYCFANALTDQSWFKINNSLVKRINRLRPDFQRQIVWKKNSQQKNLQSIIEKILLPTKEEVLLNLYNAPTWQVQSELPILRLSPISFMAKDAIRPLNPEIRQNMERPDVLRRAMQTATGSRELIVAIFMIRQYREFVPENALVSQSMVDALLQLDGRVHIQVFYDALKCIDPMPRIASHEFIARLISIMQADGEVGLLDCLLLDRIKASQGLLEDTFPVSRRDCGSAVVHIVDALLHVQQINSVIQIVTRQNVLKKLLNSNEMQKYRHITDEPVDLIQNLAMMSGLLFREKLFFLNIVEQCLWSERVITQDELDVLQLLYWRLGFESSEVVNRVLKQNSLLIV</sequence>
<reference evidence="2 3" key="1">
    <citation type="submission" date="2016-09" db="EMBL/GenBank/DDBJ databases">
        <authorList>
            <person name="Capua I."/>
            <person name="De Benedictis P."/>
            <person name="Joannis T."/>
            <person name="Lombin L.H."/>
            <person name="Cattoli G."/>
        </authorList>
    </citation>
    <scope>NUCLEOTIDE SEQUENCE [LARGE SCALE GENOMIC DNA]</scope>
    <source>
        <strain evidence="2 3">ANC 4671</strain>
    </source>
</reference>
<name>A0A1E7QYT6_9GAMM</name>
<feature type="transmembrane region" description="Helical" evidence="1">
    <location>
        <begin position="217"/>
        <end position="241"/>
    </location>
</feature>
<keyword evidence="1" id="KW-0472">Membrane</keyword>
<gene>
    <name evidence="2" type="ORF">BJI46_05600</name>
</gene>
<protein>
    <submittedName>
        <fullName evidence="2">Uncharacterized protein</fullName>
    </submittedName>
</protein>
<dbReference type="InterPro" id="IPR050083">
    <property type="entry name" value="HtpX_protease"/>
</dbReference>
<evidence type="ECO:0000313" key="2">
    <source>
        <dbReference type="EMBL" id="OEY92224.1"/>
    </source>
</evidence>
<keyword evidence="3" id="KW-1185">Reference proteome</keyword>
<evidence type="ECO:0000256" key="1">
    <source>
        <dbReference type="SAM" id="Phobius"/>
    </source>
</evidence>
<dbReference type="STRING" id="1262585.BJI46_05600"/>
<dbReference type="PANTHER" id="PTHR43221">
    <property type="entry name" value="PROTEASE HTPX"/>
    <property type="match status" value="1"/>
</dbReference>
<dbReference type="PANTHER" id="PTHR43221:SF1">
    <property type="entry name" value="PROTEASE HTPX"/>
    <property type="match status" value="1"/>
</dbReference>
<dbReference type="Proteomes" id="UP000185895">
    <property type="component" value="Unassembled WGS sequence"/>
</dbReference>
<proteinExistence type="predicted"/>
<dbReference type="Gene3D" id="3.30.2010.10">
    <property type="entry name" value="Metalloproteases ('zincins'), catalytic domain"/>
    <property type="match status" value="1"/>
</dbReference>
<dbReference type="EMBL" id="MKKK01000067">
    <property type="protein sequence ID" value="OEY92224.1"/>
    <property type="molecule type" value="Genomic_DNA"/>
</dbReference>
<keyword evidence="1" id="KW-0812">Transmembrane</keyword>
<accession>A0A1E7QYT6</accession>
<evidence type="ECO:0000313" key="3">
    <source>
        <dbReference type="Proteomes" id="UP000185895"/>
    </source>
</evidence>
<keyword evidence="1" id="KW-1133">Transmembrane helix</keyword>